<keyword evidence="1" id="KW-0732">Signal</keyword>
<dbReference type="EMBL" id="KL198006">
    <property type="protein sequence ID" value="KDQ31004.1"/>
    <property type="molecule type" value="Genomic_DNA"/>
</dbReference>
<dbReference type="VEuPathDB" id="FungiDB:PLEOSDRAFT_1070369"/>
<dbReference type="HOGENOM" id="CLU_2185070_0_0_1"/>
<organism evidence="2 3">
    <name type="scientific">Pleurotus ostreatus (strain PC15)</name>
    <name type="common">Oyster mushroom</name>
    <dbReference type="NCBI Taxonomy" id="1137138"/>
    <lineage>
        <taxon>Eukaryota</taxon>
        <taxon>Fungi</taxon>
        <taxon>Dikarya</taxon>
        <taxon>Basidiomycota</taxon>
        <taxon>Agaricomycotina</taxon>
        <taxon>Agaricomycetes</taxon>
        <taxon>Agaricomycetidae</taxon>
        <taxon>Agaricales</taxon>
        <taxon>Pleurotineae</taxon>
        <taxon>Pleurotaceae</taxon>
        <taxon>Pleurotus</taxon>
    </lineage>
</organism>
<evidence type="ECO:0000313" key="3">
    <source>
        <dbReference type="Proteomes" id="UP000027073"/>
    </source>
</evidence>
<feature type="chain" id="PRO_5001646948" description="Cyanovirin-N domain-containing protein" evidence="1">
    <location>
        <begin position="21"/>
        <end position="109"/>
    </location>
</feature>
<dbReference type="InParanoid" id="A0A067NSV7"/>
<proteinExistence type="predicted"/>
<reference evidence="3" key="1">
    <citation type="journal article" date="2014" name="Proc. Natl. Acad. Sci. U.S.A.">
        <title>Extensive sampling of basidiomycete genomes demonstrates inadequacy of the white-rot/brown-rot paradigm for wood decay fungi.</title>
        <authorList>
            <person name="Riley R."/>
            <person name="Salamov A.A."/>
            <person name="Brown D.W."/>
            <person name="Nagy L.G."/>
            <person name="Floudas D."/>
            <person name="Held B.W."/>
            <person name="Levasseur A."/>
            <person name="Lombard V."/>
            <person name="Morin E."/>
            <person name="Otillar R."/>
            <person name="Lindquist E.A."/>
            <person name="Sun H."/>
            <person name="LaButti K.M."/>
            <person name="Schmutz J."/>
            <person name="Jabbour D."/>
            <person name="Luo H."/>
            <person name="Baker S.E."/>
            <person name="Pisabarro A.G."/>
            <person name="Walton J.D."/>
            <person name="Blanchette R.A."/>
            <person name="Henrissat B."/>
            <person name="Martin F."/>
            <person name="Cullen D."/>
            <person name="Hibbett D.S."/>
            <person name="Grigoriev I.V."/>
        </authorList>
    </citation>
    <scope>NUCLEOTIDE SEQUENCE [LARGE SCALE GENOMIC DNA]</scope>
    <source>
        <strain evidence="3">PC15</strain>
    </source>
</reference>
<dbReference type="OrthoDB" id="3142225at2759"/>
<sequence length="109" mass="12117">MKFSICSILALAVAAPAVLADDWRCNSAWNDGGLKRLSFQFDGYCENRWGQCFLDAIRGKGLTVHNWQCWDLGNGWWQADFSTTAGLAWQANNAIQGVTGSWRGCWPNA</sequence>
<gene>
    <name evidence="2" type="ORF">PLEOSDRAFT_1070369</name>
</gene>
<dbReference type="STRING" id="1137138.A0A067NSV7"/>
<accession>A0A067NSV7</accession>
<name>A0A067NSV7_PLEO1</name>
<evidence type="ECO:0000256" key="1">
    <source>
        <dbReference type="SAM" id="SignalP"/>
    </source>
</evidence>
<dbReference type="Proteomes" id="UP000027073">
    <property type="component" value="Unassembled WGS sequence"/>
</dbReference>
<dbReference type="AlphaFoldDB" id="A0A067NSV7"/>
<evidence type="ECO:0008006" key="4">
    <source>
        <dbReference type="Google" id="ProtNLM"/>
    </source>
</evidence>
<feature type="signal peptide" evidence="1">
    <location>
        <begin position="1"/>
        <end position="20"/>
    </location>
</feature>
<protein>
    <recommendedName>
        <fullName evidence="4">Cyanovirin-N domain-containing protein</fullName>
    </recommendedName>
</protein>
<evidence type="ECO:0000313" key="2">
    <source>
        <dbReference type="EMBL" id="KDQ31004.1"/>
    </source>
</evidence>